<dbReference type="EMBL" id="JAYMRS010000001">
    <property type="protein sequence ID" value="MFB8766098.1"/>
    <property type="molecule type" value="Genomic_DNA"/>
</dbReference>
<sequence>MTLTSAARPLGARSATARTAGSLTLGLALASALTAVAGSPAAADTTGGYEMCPTVYYYVVPEGSPGLEAIADLILDDPERADEIYGYNEGRSQSDGTALGEDRAVQPGWRLVVPFDSGGEGVYEGRDPLCVVAVDQANAQGIAPPSPPPAPPAYTPPPENEPSASPSEDADASAGPSDRPKIDPRILIVGAVVLILLTLLTLFWQPVFKAIAWPFKKIAALPWRKPRKPRSARIAAAMRRRRAATESVISDPDAVHRAGGAHTDLLSAPAEIPARPVAILTTLDETTAIVPVGATPPASSWRVVGTTTWRYARGSTAPGPFNFATATHTVVRPMTAGVLACLGTLEDERTLVHVDLTRMRGLLAVGGDQRVASDTVRVIADALHSQGLTVRVLPSGRPLHSLIPETMPDLSAPDPIGGIEHSRERPLVVVVPRPLGTADEHVIGNIPPNTLVVAMGEAEVARWQWKADEDGSVDTGALGLRVVLRLPEHRS</sequence>
<dbReference type="Proteomes" id="UP001585053">
    <property type="component" value="Unassembled WGS sequence"/>
</dbReference>
<feature type="region of interest" description="Disordered" evidence="1">
    <location>
        <begin position="140"/>
        <end position="179"/>
    </location>
</feature>
<evidence type="ECO:0000313" key="5">
    <source>
        <dbReference type="Proteomes" id="UP001585053"/>
    </source>
</evidence>
<comment type="caution">
    <text evidence="4">The sequence shown here is derived from an EMBL/GenBank/DDBJ whole genome shotgun (WGS) entry which is preliminary data.</text>
</comment>
<keyword evidence="2" id="KW-0812">Transmembrane</keyword>
<reference evidence="4 5" key="1">
    <citation type="submission" date="2024-01" db="EMBL/GenBank/DDBJ databases">
        <title>Genome mining of biosynthetic gene clusters to explore secondary metabolites of Streptomyces sp.</title>
        <authorList>
            <person name="Baig A."/>
            <person name="Ajitkumar Shintre N."/>
            <person name="Kumar H."/>
            <person name="Anbarasu A."/>
            <person name="Ramaiah S."/>
        </authorList>
    </citation>
    <scope>NUCLEOTIDE SEQUENCE [LARGE SCALE GENOMIC DNA]</scope>
    <source>
        <strain evidence="4 5">A01</strain>
    </source>
</reference>
<accession>A0ABV5DND2</accession>
<evidence type="ECO:0000313" key="4">
    <source>
        <dbReference type="EMBL" id="MFB8766098.1"/>
    </source>
</evidence>
<organism evidence="4 5">
    <name type="scientific">Nocardiopsis alba</name>
    <dbReference type="NCBI Taxonomy" id="53437"/>
    <lineage>
        <taxon>Bacteria</taxon>
        <taxon>Bacillati</taxon>
        <taxon>Actinomycetota</taxon>
        <taxon>Actinomycetes</taxon>
        <taxon>Streptosporangiales</taxon>
        <taxon>Nocardiopsidaceae</taxon>
        <taxon>Nocardiopsis</taxon>
    </lineage>
</organism>
<evidence type="ECO:0000256" key="3">
    <source>
        <dbReference type="SAM" id="SignalP"/>
    </source>
</evidence>
<keyword evidence="2" id="KW-0472">Membrane</keyword>
<proteinExistence type="predicted"/>
<feature type="compositionally biased region" description="Pro residues" evidence="1">
    <location>
        <begin position="144"/>
        <end position="160"/>
    </location>
</feature>
<feature type="signal peptide" evidence="3">
    <location>
        <begin position="1"/>
        <end position="37"/>
    </location>
</feature>
<dbReference type="RefSeq" id="WP_357718614.1">
    <property type="nucleotide sequence ID" value="NZ_JAYMRS010000001.1"/>
</dbReference>
<gene>
    <name evidence="4" type="ORF">VSQ78_00185</name>
</gene>
<keyword evidence="5" id="KW-1185">Reference proteome</keyword>
<feature type="compositionally biased region" description="Low complexity" evidence="1">
    <location>
        <begin position="161"/>
        <end position="177"/>
    </location>
</feature>
<keyword evidence="3" id="KW-0732">Signal</keyword>
<name>A0ABV5DND2_9ACTN</name>
<keyword evidence="2" id="KW-1133">Transmembrane helix</keyword>
<feature type="chain" id="PRO_5045808348" evidence="3">
    <location>
        <begin position="38"/>
        <end position="491"/>
    </location>
</feature>
<evidence type="ECO:0000256" key="1">
    <source>
        <dbReference type="SAM" id="MobiDB-lite"/>
    </source>
</evidence>
<evidence type="ECO:0000256" key="2">
    <source>
        <dbReference type="SAM" id="Phobius"/>
    </source>
</evidence>
<feature type="transmembrane region" description="Helical" evidence="2">
    <location>
        <begin position="186"/>
        <end position="208"/>
    </location>
</feature>
<protein>
    <submittedName>
        <fullName evidence="4">Uncharacterized protein</fullName>
    </submittedName>
</protein>